<dbReference type="Gene3D" id="3.30.70.920">
    <property type="match status" value="1"/>
</dbReference>
<name>A0A4Q2IUR6_9SPHN</name>
<dbReference type="PANTHER" id="PTHR30154">
    <property type="entry name" value="LEUCINE-RESPONSIVE REGULATORY PROTEIN"/>
    <property type="match status" value="1"/>
</dbReference>
<dbReference type="InterPro" id="IPR011008">
    <property type="entry name" value="Dimeric_a/b-barrel"/>
</dbReference>
<evidence type="ECO:0000256" key="4">
    <source>
        <dbReference type="SAM" id="MobiDB-lite"/>
    </source>
</evidence>
<keyword evidence="2" id="KW-0238">DNA-binding</keyword>
<feature type="compositionally biased region" description="Pro residues" evidence="4">
    <location>
        <begin position="156"/>
        <end position="166"/>
    </location>
</feature>
<dbReference type="InterPro" id="IPR036388">
    <property type="entry name" value="WH-like_DNA-bd_sf"/>
</dbReference>
<dbReference type="InterPro" id="IPR019887">
    <property type="entry name" value="Tscrpt_reg_AsnC/Lrp_C"/>
</dbReference>
<dbReference type="SMART" id="SM00344">
    <property type="entry name" value="HTH_ASNC"/>
    <property type="match status" value="1"/>
</dbReference>
<comment type="caution">
    <text evidence="5">The sequence shown here is derived from an EMBL/GenBank/DDBJ whole genome shotgun (WGS) entry which is preliminary data.</text>
</comment>
<feature type="region of interest" description="Disordered" evidence="4">
    <location>
        <begin position="156"/>
        <end position="177"/>
    </location>
</feature>
<evidence type="ECO:0000256" key="2">
    <source>
        <dbReference type="ARBA" id="ARBA00023125"/>
    </source>
</evidence>
<keyword evidence="1" id="KW-0805">Transcription regulation</keyword>
<dbReference type="EMBL" id="SDPT01000001">
    <property type="protein sequence ID" value="RXZ34156.1"/>
    <property type="molecule type" value="Genomic_DNA"/>
</dbReference>
<organism evidence="5 6">
    <name type="scientific">Sphingomonas desiccabilis</name>
    <dbReference type="NCBI Taxonomy" id="429134"/>
    <lineage>
        <taxon>Bacteria</taxon>
        <taxon>Pseudomonadati</taxon>
        <taxon>Pseudomonadota</taxon>
        <taxon>Alphaproteobacteria</taxon>
        <taxon>Sphingomonadales</taxon>
        <taxon>Sphingomonadaceae</taxon>
        <taxon>Sphingomonas</taxon>
    </lineage>
</organism>
<reference evidence="5 6" key="1">
    <citation type="submission" date="2019-01" db="EMBL/GenBank/DDBJ databases">
        <title>Sphingomonas mucosissima sp. nov. and Sphingomonas desiccabilis sp. nov., from biological soil crusts in the Colorado Plateau, USA.</title>
        <authorList>
            <person name="Zhu D."/>
        </authorList>
    </citation>
    <scope>NUCLEOTIDE SEQUENCE [LARGE SCALE GENOMIC DNA]</scope>
    <source>
        <strain evidence="5 6">CP1D</strain>
    </source>
</reference>
<dbReference type="PRINTS" id="PR00033">
    <property type="entry name" value="HTHASNC"/>
</dbReference>
<keyword evidence="3" id="KW-0804">Transcription</keyword>
<protein>
    <submittedName>
        <fullName evidence="5">Lrp/AsnC family transcriptional regulator</fullName>
    </submittedName>
</protein>
<dbReference type="OrthoDB" id="9813313at2"/>
<dbReference type="PANTHER" id="PTHR30154:SF46">
    <property type="entry name" value="TRANSCRIPTIONAL REGULATORY PROTEIN"/>
    <property type="match status" value="1"/>
</dbReference>
<evidence type="ECO:0000256" key="3">
    <source>
        <dbReference type="ARBA" id="ARBA00023163"/>
    </source>
</evidence>
<proteinExistence type="predicted"/>
<dbReference type="InterPro" id="IPR000485">
    <property type="entry name" value="AsnC-type_HTH_dom"/>
</dbReference>
<dbReference type="InterPro" id="IPR019888">
    <property type="entry name" value="Tscrpt_reg_AsnC-like"/>
</dbReference>
<evidence type="ECO:0000256" key="1">
    <source>
        <dbReference type="ARBA" id="ARBA00023015"/>
    </source>
</evidence>
<dbReference type="InterPro" id="IPR036390">
    <property type="entry name" value="WH_DNA-bd_sf"/>
</dbReference>
<dbReference type="Gene3D" id="1.10.10.10">
    <property type="entry name" value="Winged helix-like DNA-binding domain superfamily/Winged helix DNA-binding domain"/>
    <property type="match status" value="1"/>
</dbReference>
<dbReference type="RefSeq" id="WP_129339956.1">
    <property type="nucleotide sequence ID" value="NZ_JACIDD010000001.1"/>
</dbReference>
<dbReference type="Pfam" id="PF01037">
    <property type="entry name" value="AsnC_trans_reg"/>
    <property type="match status" value="1"/>
</dbReference>
<evidence type="ECO:0000313" key="5">
    <source>
        <dbReference type="EMBL" id="RXZ34156.1"/>
    </source>
</evidence>
<dbReference type="GO" id="GO:0005829">
    <property type="term" value="C:cytosol"/>
    <property type="evidence" value="ECO:0007669"/>
    <property type="project" value="TreeGrafter"/>
</dbReference>
<dbReference type="Proteomes" id="UP000292347">
    <property type="component" value="Unassembled WGS sequence"/>
</dbReference>
<accession>A0A4Q2IUR6</accession>
<dbReference type="GO" id="GO:0043200">
    <property type="term" value="P:response to amino acid"/>
    <property type="evidence" value="ECO:0007669"/>
    <property type="project" value="TreeGrafter"/>
</dbReference>
<keyword evidence="6" id="KW-1185">Reference proteome</keyword>
<dbReference type="GO" id="GO:0043565">
    <property type="term" value="F:sequence-specific DNA binding"/>
    <property type="evidence" value="ECO:0007669"/>
    <property type="project" value="InterPro"/>
</dbReference>
<dbReference type="AlphaFoldDB" id="A0A4Q2IUR6"/>
<sequence>MHESVATPLDAIDYRILQELSGDGRLSDVALGERVHLSSTAAARRRKILEERGAIRGYTADFDFGQLGLHMMALVSIELASQAEQALNEFETAVVRCPSMSFCSFVSGDTDFMMIVHVRSFEDYDRIYRSELSTLPHVARIRSSFVMRRVASRPVPPALLQPPAPQPGGGGGSGGRSLHHGLARV</sequence>
<dbReference type="PROSITE" id="PS50956">
    <property type="entry name" value="HTH_ASNC_2"/>
    <property type="match status" value="1"/>
</dbReference>
<dbReference type="Pfam" id="PF13404">
    <property type="entry name" value="HTH_AsnC-type"/>
    <property type="match status" value="1"/>
</dbReference>
<dbReference type="SUPFAM" id="SSF46785">
    <property type="entry name" value="Winged helix' DNA-binding domain"/>
    <property type="match status" value="1"/>
</dbReference>
<dbReference type="SUPFAM" id="SSF54909">
    <property type="entry name" value="Dimeric alpha+beta barrel"/>
    <property type="match status" value="1"/>
</dbReference>
<evidence type="ECO:0000313" key="6">
    <source>
        <dbReference type="Proteomes" id="UP000292347"/>
    </source>
</evidence>
<gene>
    <name evidence="5" type="ORF">EO081_00020</name>
</gene>